<organism evidence="3 4">
    <name type="scientific">Teladorsagia circumcincta</name>
    <name type="common">Brown stomach worm</name>
    <name type="synonym">Ostertagia circumcincta</name>
    <dbReference type="NCBI Taxonomy" id="45464"/>
    <lineage>
        <taxon>Eukaryota</taxon>
        <taxon>Metazoa</taxon>
        <taxon>Ecdysozoa</taxon>
        <taxon>Nematoda</taxon>
        <taxon>Chromadorea</taxon>
        <taxon>Rhabditida</taxon>
        <taxon>Rhabditina</taxon>
        <taxon>Rhabditomorpha</taxon>
        <taxon>Strongyloidea</taxon>
        <taxon>Trichostrongylidae</taxon>
        <taxon>Teladorsagia</taxon>
    </lineage>
</organism>
<dbReference type="AlphaFoldDB" id="A0A2G9TXS6"/>
<dbReference type="Proteomes" id="UP000230423">
    <property type="component" value="Unassembled WGS sequence"/>
</dbReference>
<evidence type="ECO:0000259" key="2">
    <source>
        <dbReference type="Pfam" id="PF00013"/>
    </source>
</evidence>
<dbReference type="PROSITE" id="PS50084">
    <property type="entry name" value="KH_TYPE_1"/>
    <property type="match status" value="1"/>
</dbReference>
<dbReference type="Gene3D" id="3.30.1370.10">
    <property type="entry name" value="K Homology domain, type 1"/>
    <property type="match status" value="1"/>
</dbReference>
<feature type="non-terminal residue" evidence="3">
    <location>
        <position position="1"/>
    </location>
</feature>
<dbReference type="InterPro" id="IPR004088">
    <property type="entry name" value="KH_dom_type_1"/>
</dbReference>
<proteinExistence type="predicted"/>
<gene>
    <name evidence="3" type="ORF">TELCIR_15691</name>
</gene>
<dbReference type="OrthoDB" id="442947at2759"/>
<evidence type="ECO:0000256" key="1">
    <source>
        <dbReference type="PROSITE-ProRule" id="PRU00117"/>
    </source>
</evidence>
<feature type="non-terminal residue" evidence="3">
    <location>
        <position position="103"/>
    </location>
</feature>
<name>A0A2G9TXS6_TELCI</name>
<accession>A0A2G9TXS6</accession>
<dbReference type="SUPFAM" id="SSF54791">
    <property type="entry name" value="Eukaryotic type KH-domain (KH-domain type I)"/>
    <property type="match status" value="1"/>
</dbReference>
<dbReference type="GO" id="GO:0003723">
    <property type="term" value="F:RNA binding"/>
    <property type="evidence" value="ECO:0007669"/>
    <property type="project" value="UniProtKB-UniRule"/>
</dbReference>
<dbReference type="Pfam" id="PF00013">
    <property type="entry name" value="KH_1"/>
    <property type="match status" value="1"/>
</dbReference>
<evidence type="ECO:0000313" key="4">
    <source>
        <dbReference type="Proteomes" id="UP000230423"/>
    </source>
</evidence>
<dbReference type="EMBL" id="KZ351728">
    <property type="protein sequence ID" value="PIO62737.1"/>
    <property type="molecule type" value="Genomic_DNA"/>
</dbReference>
<feature type="domain" description="K Homology" evidence="2">
    <location>
        <begin position="14"/>
        <end position="42"/>
    </location>
</feature>
<keyword evidence="4" id="KW-1185">Reference proteome</keyword>
<keyword evidence="1" id="KW-0694">RNA-binding</keyword>
<sequence>HACITEFLPKPPITIRLIVPATQCGSLIGKSGSKIKEIREITTAGSCGKGFREDPIENSMEKREAFDKPQERPFKLLPRCSRNHRTGRYCVQDGRHHHPVYGA</sequence>
<protein>
    <submittedName>
        <fullName evidence="3">KH domain protein</fullName>
    </submittedName>
</protein>
<reference evidence="3 4" key="1">
    <citation type="submission" date="2015-09" db="EMBL/GenBank/DDBJ databases">
        <title>Draft genome of the parasitic nematode Teladorsagia circumcincta isolate WARC Sus (inbred).</title>
        <authorList>
            <person name="Mitreva M."/>
        </authorList>
    </citation>
    <scope>NUCLEOTIDE SEQUENCE [LARGE SCALE GENOMIC DNA]</scope>
    <source>
        <strain evidence="3 4">S</strain>
    </source>
</reference>
<dbReference type="InterPro" id="IPR036612">
    <property type="entry name" value="KH_dom_type_1_sf"/>
</dbReference>
<evidence type="ECO:0000313" key="3">
    <source>
        <dbReference type="EMBL" id="PIO62737.1"/>
    </source>
</evidence>